<name>A0A3R7JZK3_TRYRA</name>
<keyword evidence="2" id="KW-1185">Reference proteome</keyword>
<comment type="caution">
    <text evidence="1">The sequence shown here is derived from an EMBL/GenBank/DDBJ whole genome shotgun (WGS) entry which is preliminary data.</text>
</comment>
<dbReference type="EMBL" id="MKGL01000503">
    <property type="protein sequence ID" value="RNE97989.1"/>
    <property type="molecule type" value="Genomic_DNA"/>
</dbReference>
<sequence length="138" mass="15046">MCGSQWVVRWQQSGAAASSLAVGNMLPHSFCWLRRGQMCRHPEKLRVPSLRRLKETEVSAAAFAGCAPCGPVAWQTVPSRNSRAPRHVLGAAYICVVGDNAVASILLFTGNRRRVFCLFAPQRIAAQNATATRQSILP</sequence>
<evidence type="ECO:0000313" key="2">
    <source>
        <dbReference type="Proteomes" id="UP000283634"/>
    </source>
</evidence>
<evidence type="ECO:0000313" key="1">
    <source>
        <dbReference type="EMBL" id="RNE97989.1"/>
    </source>
</evidence>
<organism evidence="1 2">
    <name type="scientific">Trypanosoma rangeli</name>
    <dbReference type="NCBI Taxonomy" id="5698"/>
    <lineage>
        <taxon>Eukaryota</taxon>
        <taxon>Discoba</taxon>
        <taxon>Euglenozoa</taxon>
        <taxon>Kinetoplastea</taxon>
        <taxon>Metakinetoplastina</taxon>
        <taxon>Trypanosomatida</taxon>
        <taxon>Trypanosomatidae</taxon>
        <taxon>Trypanosoma</taxon>
        <taxon>Herpetosoma</taxon>
    </lineage>
</organism>
<gene>
    <name evidence="1" type="ORF">TraAM80_09105</name>
</gene>
<accession>A0A3R7JZK3</accession>
<dbReference type="AlphaFoldDB" id="A0A3R7JZK3"/>
<dbReference type="Proteomes" id="UP000283634">
    <property type="component" value="Unassembled WGS sequence"/>
</dbReference>
<proteinExistence type="predicted"/>
<reference evidence="1 2" key="1">
    <citation type="journal article" date="2018" name="BMC Genomics">
        <title>Genomic comparison of Trypanosoma conorhini and Trypanosoma rangeli to Trypanosoma cruzi strains of high and low virulence.</title>
        <authorList>
            <person name="Bradwell K.R."/>
            <person name="Koparde V.N."/>
            <person name="Matveyev A.V."/>
            <person name="Serrano M.G."/>
            <person name="Alves J.M."/>
            <person name="Parikh H."/>
            <person name="Huang B."/>
            <person name="Lee V."/>
            <person name="Espinosa-Alvarez O."/>
            <person name="Ortiz P.A."/>
            <person name="Costa-Martins A.G."/>
            <person name="Teixeira M.M."/>
            <person name="Buck G.A."/>
        </authorList>
    </citation>
    <scope>NUCLEOTIDE SEQUENCE [LARGE SCALE GENOMIC DNA]</scope>
    <source>
        <strain evidence="1 2">AM80</strain>
    </source>
</reference>
<dbReference type="GeneID" id="40333038"/>
<dbReference type="RefSeq" id="XP_029234403.1">
    <property type="nucleotide sequence ID" value="XM_029385809.1"/>
</dbReference>
<protein>
    <submittedName>
        <fullName evidence="1">Uncharacterized protein</fullName>
    </submittedName>
</protein>